<dbReference type="PANTHER" id="PTHR11328">
    <property type="entry name" value="MAJOR FACILITATOR SUPERFAMILY DOMAIN-CONTAINING PROTEIN"/>
    <property type="match status" value="1"/>
</dbReference>
<feature type="region of interest" description="Disordered" evidence="3">
    <location>
        <begin position="1"/>
        <end position="24"/>
    </location>
</feature>
<feature type="transmembrane region" description="Helical" evidence="4">
    <location>
        <begin position="102"/>
        <end position="123"/>
    </location>
</feature>
<feature type="transmembrane region" description="Helical" evidence="4">
    <location>
        <begin position="314"/>
        <end position="333"/>
    </location>
</feature>
<feature type="transmembrane region" description="Helical" evidence="4">
    <location>
        <begin position="364"/>
        <end position="386"/>
    </location>
</feature>
<evidence type="ECO:0000256" key="2">
    <source>
        <dbReference type="ARBA" id="ARBA00008335"/>
    </source>
</evidence>
<keyword evidence="4" id="KW-0472">Membrane</keyword>
<feature type="transmembrane region" description="Helical" evidence="4">
    <location>
        <begin position="224"/>
        <end position="245"/>
    </location>
</feature>
<dbReference type="RefSeq" id="XP_020833680.1">
    <property type="nucleotide sequence ID" value="XM_020978021.1"/>
</dbReference>
<dbReference type="PANTHER" id="PTHR11328:SF30">
    <property type="entry name" value="SPHINGOSINE-1-PHOSPHATE TRANSPORTER MFSD2B"/>
    <property type="match status" value="1"/>
</dbReference>
<dbReference type="GO" id="GO:0008643">
    <property type="term" value="P:carbohydrate transport"/>
    <property type="evidence" value="ECO:0007669"/>
    <property type="project" value="InterPro"/>
</dbReference>
<comment type="subcellular location">
    <subcellularLocation>
        <location evidence="1">Membrane</location>
        <topology evidence="1">Multi-pass membrane protein</topology>
    </subcellularLocation>
</comment>
<feature type="transmembrane region" description="Helical" evidence="4">
    <location>
        <begin position="135"/>
        <end position="159"/>
    </location>
</feature>
<evidence type="ECO:0000256" key="3">
    <source>
        <dbReference type="SAM" id="MobiDB-lite"/>
    </source>
</evidence>
<dbReference type="GeneID" id="110202058"/>
<reference evidence="6" key="1">
    <citation type="submission" date="2025-08" db="UniProtKB">
        <authorList>
            <consortium name="RefSeq"/>
        </authorList>
    </citation>
    <scope>IDENTIFICATION</scope>
    <source>
        <tissue evidence="6">Spleen</tissue>
    </source>
</reference>
<dbReference type="InParanoid" id="A0A6P5JHH7"/>
<keyword evidence="4" id="KW-0812">Transmembrane</keyword>
<keyword evidence="5" id="KW-1185">Reference proteome</keyword>
<dbReference type="InterPro" id="IPR036259">
    <property type="entry name" value="MFS_trans_sf"/>
</dbReference>
<feature type="transmembrane region" description="Helical" evidence="4">
    <location>
        <begin position="406"/>
        <end position="428"/>
    </location>
</feature>
<dbReference type="GO" id="GO:0046624">
    <property type="term" value="F:sphingolipid transporter activity"/>
    <property type="evidence" value="ECO:0007669"/>
    <property type="project" value="Ensembl"/>
</dbReference>
<evidence type="ECO:0000256" key="4">
    <source>
        <dbReference type="SAM" id="Phobius"/>
    </source>
</evidence>
<dbReference type="SUPFAM" id="SSF103473">
    <property type="entry name" value="MFS general substrate transporter"/>
    <property type="match status" value="1"/>
</dbReference>
<proteinExistence type="inferred from homology"/>
<evidence type="ECO:0000313" key="6">
    <source>
        <dbReference type="RefSeq" id="XP_020833680.1"/>
    </source>
</evidence>
<keyword evidence="4" id="KW-1133">Transmembrane helix</keyword>
<dbReference type="Proteomes" id="UP000515140">
    <property type="component" value="Unplaced"/>
</dbReference>
<dbReference type="Pfam" id="PF13347">
    <property type="entry name" value="MFS_2"/>
    <property type="match status" value="1"/>
</dbReference>
<feature type="transmembrane region" description="Helical" evidence="4">
    <location>
        <begin position="340"/>
        <end position="358"/>
    </location>
</feature>
<dbReference type="FunCoup" id="A0A6P5JHH7">
    <property type="interactions" value="102"/>
</dbReference>
<dbReference type="KEGG" id="pcw:110202058"/>
<gene>
    <name evidence="6" type="primary">MFSD2B</name>
</gene>
<sequence>MATSTRGPGPQPLEKEEDLPQDRPSGHLSVISKLCYSIGGAPNQAASSAAAFYLQLFLLDVAGIPAVQASLVVFVGKLLGAAADPAAGFIISRSPRTALGRLTPWILGCSPFLALTYFFLWFLPPIGRLQGLWYAAFYGLFQALSTLLQVPYSALTMFLTQDQEERDSATAYRMTMEMAGTLTGATVHGLIVAGAHKAPRCPEANLTDPLLSVASSISPHTSQLYMIAAGVIAGTYPLCTALLALGTTEEDDGYILEQRRVPFFQGLSHTLQHQPYQKLVASFLFISAAVQVQQSYLVLFCTHAAPLHSHMQNLVLLVLVAAVLSTPFWEWFLQRVGKKAVAYGIGAMVPSALLLAAVPTAPVAYAVAFVSGTSIALASLLPWSMLPDIVDDFRLHKVPLKGLETIFYSSYVFFTKLSGAGALGISTLSLEFAGYESGSCKQSDKVVIMLKVLIGAVPTSMVLIGLGILSVYPITEQRRRETAHRLDMLRREVPVCLVTQSQCSPEWSHHSDAAPSLAKARESGSQPGFCWV</sequence>
<accession>A0A6P5JHH7</accession>
<dbReference type="GO" id="GO:0015293">
    <property type="term" value="F:symporter activity"/>
    <property type="evidence" value="ECO:0007669"/>
    <property type="project" value="InterPro"/>
</dbReference>
<name>A0A6P5JHH7_PHACI</name>
<evidence type="ECO:0000313" key="5">
    <source>
        <dbReference type="Proteomes" id="UP000515140"/>
    </source>
</evidence>
<dbReference type="FunFam" id="1.20.1250.20:FF:000260">
    <property type="entry name" value="Major facilitator superfamily domain containing 2B"/>
    <property type="match status" value="1"/>
</dbReference>
<dbReference type="CTD" id="388931"/>
<dbReference type="AlphaFoldDB" id="A0A6P5JHH7"/>
<dbReference type="GO" id="GO:0005886">
    <property type="term" value="C:plasma membrane"/>
    <property type="evidence" value="ECO:0007669"/>
    <property type="project" value="Ensembl"/>
</dbReference>
<comment type="similarity">
    <text evidence="2">Belongs to the major facilitator superfamily.</text>
</comment>
<dbReference type="Gene3D" id="1.20.1250.20">
    <property type="entry name" value="MFS general substrate transporter like domains"/>
    <property type="match status" value="2"/>
</dbReference>
<dbReference type="InterPro" id="IPR039672">
    <property type="entry name" value="MFS_2"/>
</dbReference>
<protein>
    <submittedName>
        <fullName evidence="6">Major facilitator superfamily domain-containing protein 2B isoform X1</fullName>
    </submittedName>
</protein>
<evidence type="ECO:0000256" key="1">
    <source>
        <dbReference type="ARBA" id="ARBA00004141"/>
    </source>
</evidence>
<organism evidence="5 6">
    <name type="scientific">Phascolarctos cinereus</name>
    <name type="common">Koala</name>
    <dbReference type="NCBI Taxonomy" id="38626"/>
    <lineage>
        <taxon>Eukaryota</taxon>
        <taxon>Metazoa</taxon>
        <taxon>Chordata</taxon>
        <taxon>Craniata</taxon>
        <taxon>Vertebrata</taxon>
        <taxon>Euteleostomi</taxon>
        <taxon>Mammalia</taxon>
        <taxon>Metatheria</taxon>
        <taxon>Diprotodontia</taxon>
        <taxon>Phascolarctidae</taxon>
        <taxon>Phascolarctos</taxon>
    </lineage>
</organism>
<feature type="transmembrane region" description="Helical" evidence="4">
    <location>
        <begin position="448"/>
        <end position="472"/>
    </location>
</feature>